<dbReference type="RefSeq" id="WP_053169540.1">
    <property type="nucleotide sequence ID" value="NZ_LGUV01000072.1"/>
</dbReference>
<sequence length="172" mass="19142">MSTTPTIYEWMGGAEAMNRLTDAFYTHALQDEILAPVFAGMDSEHPQHVAVWLSEVFGGPSDYTAHHGGHQHMATQHLGRAITEKQRRRWVDLLMDTADEVGLPTDPEFRGVFAYYIEWGTRMALIYSGPNPPPVDAAKIPIWSWGQTPPWIPPTPQPRPRGRAPSVSLAGV</sequence>
<dbReference type="AlphaFoldDB" id="A0A0L8MZI9"/>
<feature type="region of interest" description="Disordered" evidence="6">
    <location>
        <begin position="149"/>
        <end position="172"/>
    </location>
</feature>
<organism evidence="7 8">
    <name type="scientific">Streptomyces virginiae</name>
    <name type="common">Streptomyces cinnamonensis</name>
    <dbReference type="NCBI Taxonomy" id="1961"/>
    <lineage>
        <taxon>Bacteria</taxon>
        <taxon>Bacillati</taxon>
        <taxon>Actinomycetota</taxon>
        <taxon>Actinomycetes</taxon>
        <taxon>Kitasatosporales</taxon>
        <taxon>Streptomycetaceae</taxon>
        <taxon>Streptomyces</taxon>
    </lineage>
</organism>
<dbReference type="GO" id="GO:0020037">
    <property type="term" value="F:heme binding"/>
    <property type="evidence" value="ECO:0007669"/>
    <property type="project" value="InterPro"/>
</dbReference>
<dbReference type="GO" id="GO:0046872">
    <property type="term" value="F:metal ion binding"/>
    <property type="evidence" value="ECO:0007669"/>
    <property type="project" value="UniProtKB-KW"/>
</dbReference>
<name>A0A0L8MZI9_STRVG</name>
<keyword evidence="1" id="KW-0813">Transport</keyword>
<reference evidence="8" key="1">
    <citation type="submission" date="2015-07" db="EMBL/GenBank/DDBJ databases">
        <authorList>
            <consortium name="Consortium for Microbial Forensics and Genomics (microFORGE)"/>
            <person name="Knight B.M."/>
            <person name="Roberts D.P."/>
            <person name="Lin D."/>
            <person name="Hari K."/>
            <person name="Fletcher J."/>
            <person name="Melcher U."/>
            <person name="Blagden T."/>
            <person name="Winegar R.A."/>
        </authorList>
    </citation>
    <scope>NUCLEOTIDE SEQUENCE [LARGE SCALE GENOMIC DNA]</scope>
    <source>
        <strain evidence="8">NRRL B-1447</strain>
    </source>
</reference>
<dbReference type="InterPro" id="IPR012292">
    <property type="entry name" value="Globin/Proto"/>
</dbReference>
<evidence type="ECO:0000256" key="5">
    <source>
        <dbReference type="PIRSR" id="PIRSR601486-1"/>
    </source>
</evidence>
<protein>
    <submittedName>
        <fullName evidence="7">Oxidoreductase</fullName>
    </submittedName>
</protein>
<dbReference type="Gene3D" id="1.10.490.10">
    <property type="entry name" value="Globins"/>
    <property type="match status" value="1"/>
</dbReference>
<dbReference type="InterPro" id="IPR001486">
    <property type="entry name" value="Hemoglobin_trunc"/>
</dbReference>
<dbReference type="EMBL" id="LGUV01000072">
    <property type="protein sequence ID" value="KOG55856.1"/>
    <property type="molecule type" value="Genomic_DNA"/>
</dbReference>
<proteinExistence type="predicted"/>
<accession>A0A0L8MZI9</accession>
<gene>
    <name evidence="7" type="ORF">ADK75_09650</name>
</gene>
<feature type="compositionally biased region" description="Pro residues" evidence="6">
    <location>
        <begin position="150"/>
        <end position="159"/>
    </location>
</feature>
<keyword evidence="2 5" id="KW-0349">Heme</keyword>
<evidence type="ECO:0000256" key="1">
    <source>
        <dbReference type="ARBA" id="ARBA00022448"/>
    </source>
</evidence>
<dbReference type="GO" id="GO:0019825">
    <property type="term" value="F:oxygen binding"/>
    <property type="evidence" value="ECO:0007669"/>
    <property type="project" value="InterPro"/>
</dbReference>
<feature type="binding site" description="distal binding residue" evidence="5">
    <location>
        <position position="72"/>
    </location>
    <ligand>
        <name>heme</name>
        <dbReference type="ChEBI" id="CHEBI:30413"/>
    </ligand>
    <ligandPart>
        <name>Fe</name>
        <dbReference type="ChEBI" id="CHEBI:18248"/>
    </ligandPart>
</feature>
<evidence type="ECO:0000256" key="3">
    <source>
        <dbReference type="ARBA" id="ARBA00022723"/>
    </source>
</evidence>
<dbReference type="eggNOG" id="COG2346">
    <property type="taxonomic scope" value="Bacteria"/>
</dbReference>
<keyword evidence="3 5" id="KW-0479">Metal-binding</keyword>
<feature type="binding site" description="distal binding residue" evidence="5">
    <location>
        <position position="48"/>
    </location>
    <ligand>
        <name>heme</name>
        <dbReference type="ChEBI" id="CHEBI:30413"/>
    </ligand>
    <ligandPart>
        <name>Fe</name>
        <dbReference type="ChEBI" id="CHEBI:18248"/>
    </ligandPart>
</feature>
<dbReference type="PATRIC" id="fig|1961.12.peg.2217"/>
<dbReference type="Pfam" id="PF01152">
    <property type="entry name" value="Bac_globin"/>
    <property type="match status" value="1"/>
</dbReference>
<evidence type="ECO:0000256" key="4">
    <source>
        <dbReference type="ARBA" id="ARBA00023004"/>
    </source>
</evidence>
<dbReference type="Proteomes" id="UP000037084">
    <property type="component" value="Unassembled WGS sequence"/>
</dbReference>
<evidence type="ECO:0000313" key="8">
    <source>
        <dbReference type="Proteomes" id="UP000037084"/>
    </source>
</evidence>
<evidence type="ECO:0000256" key="2">
    <source>
        <dbReference type="ARBA" id="ARBA00022617"/>
    </source>
</evidence>
<comment type="caution">
    <text evidence="7">The sequence shown here is derived from an EMBL/GenBank/DDBJ whole genome shotgun (WGS) entry which is preliminary data.</text>
</comment>
<evidence type="ECO:0000256" key="6">
    <source>
        <dbReference type="SAM" id="MobiDB-lite"/>
    </source>
</evidence>
<dbReference type="CDD" id="cd14775">
    <property type="entry name" value="TrHb2_O-like"/>
    <property type="match status" value="1"/>
</dbReference>
<dbReference type="SUPFAM" id="SSF46458">
    <property type="entry name" value="Globin-like"/>
    <property type="match status" value="1"/>
</dbReference>
<keyword evidence="4 5" id="KW-0408">Iron</keyword>
<evidence type="ECO:0000313" key="7">
    <source>
        <dbReference type="EMBL" id="KOG55856.1"/>
    </source>
</evidence>
<dbReference type="InterPro" id="IPR009050">
    <property type="entry name" value="Globin-like_sf"/>
</dbReference>